<feature type="compositionally biased region" description="Basic and acidic residues" evidence="7">
    <location>
        <begin position="122"/>
        <end position="133"/>
    </location>
</feature>
<dbReference type="OrthoDB" id="6513151at2759"/>
<feature type="binding site" evidence="6">
    <location>
        <position position="323"/>
    </location>
    <ligand>
        <name>ATP</name>
        <dbReference type="ChEBI" id="CHEBI:30616"/>
    </ligand>
</feature>
<feature type="compositionally biased region" description="Polar residues" evidence="7">
    <location>
        <begin position="146"/>
        <end position="156"/>
    </location>
</feature>
<feature type="compositionally biased region" description="Polar residues" evidence="7">
    <location>
        <begin position="263"/>
        <end position="273"/>
    </location>
</feature>
<reference evidence="9 10" key="1">
    <citation type="submission" date="2016-07" db="EMBL/GenBank/DDBJ databases">
        <title>Pervasive Adenine N6-methylation of Active Genes in Fungi.</title>
        <authorList>
            <consortium name="DOE Joint Genome Institute"/>
            <person name="Mondo S.J."/>
            <person name="Dannebaum R.O."/>
            <person name="Kuo R.C."/>
            <person name="Labutti K."/>
            <person name="Haridas S."/>
            <person name="Kuo A."/>
            <person name="Salamov A."/>
            <person name="Ahrendt S.R."/>
            <person name="Lipzen A."/>
            <person name="Sullivan W."/>
            <person name="Andreopoulos W.B."/>
            <person name="Clum A."/>
            <person name="Lindquist E."/>
            <person name="Daum C."/>
            <person name="Ramamoorthy G.K."/>
            <person name="Gryganskyi A."/>
            <person name="Culley D."/>
            <person name="Magnuson J.K."/>
            <person name="James T.Y."/>
            <person name="O'Malley M.A."/>
            <person name="Stajich J.E."/>
            <person name="Spatafora J.W."/>
            <person name="Visel A."/>
            <person name="Grigoriev I.V."/>
        </authorList>
    </citation>
    <scope>NUCLEOTIDE SEQUENCE [LARGE SCALE GENOMIC DNA]</scope>
    <source>
        <strain evidence="9 10">NRRL 2496</strain>
    </source>
</reference>
<dbReference type="OMA" id="CVDANDK"/>
<dbReference type="GO" id="GO:0005634">
    <property type="term" value="C:nucleus"/>
    <property type="evidence" value="ECO:0007669"/>
    <property type="project" value="TreeGrafter"/>
</dbReference>
<evidence type="ECO:0000256" key="1">
    <source>
        <dbReference type="ARBA" id="ARBA00022527"/>
    </source>
</evidence>
<dbReference type="Gene3D" id="1.10.510.10">
    <property type="entry name" value="Transferase(Phosphotransferase) domain 1"/>
    <property type="match status" value="1"/>
</dbReference>
<organism evidence="9 10">
    <name type="scientific">Syncephalastrum racemosum</name>
    <name type="common">Filamentous fungus</name>
    <dbReference type="NCBI Taxonomy" id="13706"/>
    <lineage>
        <taxon>Eukaryota</taxon>
        <taxon>Fungi</taxon>
        <taxon>Fungi incertae sedis</taxon>
        <taxon>Mucoromycota</taxon>
        <taxon>Mucoromycotina</taxon>
        <taxon>Mucoromycetes</taxon>
        <taxon>Mucorales</taxon>
        <taxon>Syncephalastraceae</taxon>
        <taxon>Syncephalastrum</taxon>
    </lineage>
</organism>
<dbReference type="SUPFAM" id="SSF56112">
    <property type="entry name" value="Protein kinase-like (PK-like)"/>
    <property type="match status" value="1"/>
</dbReference>
<keyword evidence="2" id="KW-0808">Transferase</keyword>
<dbReference type="InterPro" id="IPR017441">
    <property type="entry name" value="Protein_kinase_ATP_BS"/>
</dbReference>
<evidence type="ECO:0000256" key="6">
    <source>
        <dbReference type="PROSITE-ProRule" id="PRU10141"/>
    </source>
</evidence>
<keyword evidence="5 6" id="KW-0067">ATP-binding</keyword>
<name>A0A1X2HMC8_SYNRA</name>
<evidence type="ECO:0000313" key="10">
    <source>
        <dbReference type="Proteomes" id="UP000242180"/>
    </source>
</evidence>
<feature type="region of interest" description="Disordered" evidence="7">
    <location>
        <begin position="42"/>
        <end position="221"/>
    </location>
</feature>
<dbReference type="PANTHER" id="PTHR24345">
    <property type="entry name" value="SERINE/THREONINE-PROTEIN KINASE PLK"/>
    <property type="match status" value="1"/>
</dbReference>
<keyword evidence="10" id="KW-1185">Reference proteome</keyword>
<dbReference type="PROSITE" id="PS50011">
    <property type="entry name" value="PROTEIN_KINASE_DOM"/>
    <property type="match status" value="1"/>
</dbReference>
<evidence type="ECO:0000256" key="4">
    <source>
        <dbReference type="ARBA" id="ARBA00022777"/>
    </source>
</evidence>
<feature type="compositionally biased region" description="Low complexity" evidence="7">
    <location>
        <begin position="191"/>
        <end position="215"/>
    </location>
</feature>
<dbReference type="PROSITE" id="PS00107">
    <property type="entry name" value="PROTEIN_KINASE_ATP"/>
    <property type="match status" value="1"/>
</dbReference>
<dbReference type="InterPro" id="IPR011009">
    <property type="entry name" value="Kinase-like_dom_sf"/>
</dbReference>
<dbReference type="SMART" id="SM00220">
    <property type="entry name" value="S_TKc"/>
    <property type="match status" value="1"/>
</dbReference>
<dbReference type="Pfam" id="PF00069">
    <property type="entry name" value="Pkinase"/>
    <property type="match status" value="1"/>
</dbReference>
<dbReference type="GO" id="GO:0004674">
    <property type="term" value="F:protein serine/threonine kinase activity"/>
    <property type="evidence" value="ECO:0007669"/>
    <property type="project" value="UniProtKB-KW"/>
</dbReference>
<feature type="compositionally biased region" description="Polar residues" evidence="7">
    <location>
        <begin position="164"/>
        <end position="179"/>
    </location>
</feature>
<keyword evidence="4 9" id="KW-0418">Kinase</keyword>
<dbReference type="InterPro" id="IPR008271">
    <property type="entry name" value="Ser/Thr_kinase_AS"/>
</dbReference>
<dbReference type="InterPro" id="IPR000719">
    <property type="entry name" value="Prot_kinase_dom"/>
</dbReference>
<dbReference type="PROSITE" id="PS00108">
    <property type="entry name" value="PROTEIN_KINASE_ST"/>
    <property type="match status" value="1"/>
</dbReference>
<dbReference type="InParanoid" id="A0A1X2HMC8"/>
<evidence type="ECO:0000259" key="8">
    <source>
        <dbReference type="PROSITE" id="PS50011"/>
    </source>
</evidence>
<sequence>MSHYPHSESKSRPASLSQQVLVQNLSDRLQAVDFNTPAKIFQSKRHNSQFENVTPDVSVPGTPGPHDEVDYFSSHASPLKGHGGEHHLPLTAAHTPPSLSPHESAEHPHHIDDDDEEEDVDDKQKNKAAEEQRPSPTLRPQPAARHSSSAVSTGGRTSPHVAFSNASSPGTPYSLSQPASPHHSDGEDDSGSSTTAPVPSASTSTSYPSRPTTPSQFVFKKPQYNSKYHQTHFHRLEKKGTILHDLKRFFKGDKKHKKKSSKNSVAGQHSSARSTVSDLSFANEFNKDIESRYGKWGRFVGKGAGGSVRLIRRSTDNKTFAVKQFRKRLPHENEKEYVKKVTAEFCIGSTLHNPNIIETLDIIQEQSAFYEIMEFAPNDLFNIVMSGKMTREEIACCWRQMLNGVEYLHETMGIAHRDLKLDNMMLDERGVVKLIDFGCSVVIKYPYESKVHRSKGVCGSDPYIAPEQYTQPEYDARLTDLWSCGIVFICMSIRRFPWRLPRPSQDQSFKNFVSKTAKGAERLFKLLPRESRPILSRILEPDPLKRCTLQDVLNDPWVAQIPMCTPETACDNHIHHLLVQPTSQEALDRGNRVIESNGPPSPAAEDEKQSRRK</sequence>
<feature type="compositionally biased region" description="Basic and acidic residues" evidence="7">
    <location>
        <begin position="103"/>
        <end position="112"/>
    </location>
</feature>
<dbReference type="GO" id="GO:0005524">
    <property type="term" value="F:ATP binding"/>
    <property type="evidence" value="ECO:0007669"/>
    <property type="project" value="UniProtKB-UniRule"/>
</dbReference>
<dbReference type="STRING" id="13706.A0A1X2HMC8"/>
<evidence type="ECO:0000256" key="3">
    <source>
        <dbReference type="ARBA" id="ARBA00022741"/>
    </source>
</evidence>
<keyword evidence="1" id="KW-0723">Serine/threonine-protein kinase</keyword>
<evidence type="ECO:0000256" key="2">
    <source>
        <dbReference type="ARBA" id="ARBA00022679"/>
    </source>
</evidence>
<evidence type="ECO:0000256" key="7">
    <source>
        <dbReference type="SAM" id="MobiDB-lite"/>
    </source>
</evidence>
<evidence type="ECO:0000256" key="5">
    <source>
        <dbReference type="ARBA" id="ARBA00022840"/>
    </source>
</evidence>
<accession>A0A1X2HMC8</accession>
<comment type="caution">
    <text evidence="9">The sequence shown here is derived from an EMBL/GenBank/DDBJ whole genome shotgun (WGS) entry which is preliminary data.</text>
</comment>
<dbReference type="FunCoup" id="A0A1X2HMC8">
    <property type="interactions" value="85"/>
</dbReference>
<evidence type="ECO:0000313" key="9">
    <source>
        <dbReference type="EMBL" id="ORZ00555.1"/>
    </source>
</evidence>
<gene>
    <name evidence="9" type="ORF">BCR43DRAFT_485413</name>
</gene>
<dbReference type="Proteomes" id="UP000242180">
    <property type="component" value="Unassembled WGS sequence"/>
</dbReference>
<keyword evidence="3 6" id="KW-0547">Nucleotide-binding</keyword>
<proteinExistence type="predicted"/>
<dbReference type="EMBL" id="MCGN01000002">
    <property type="protein sequence ID" value="ORZ00555.1"/>
    <property type="molecule type" value="Genomic_DNA"/>
</dbReference>
<feature type="region of interest" description="Disordered" evidence="7">
    <location>
        <begin position="252"/>
        <end position="273"/>
    </location>
</feature>
<dbReference type="PANTHER" id="PTHR24345:SF0">
    <property type="entry name" value="CELL CYCLE SERINE_THREONINE-PROTEIN KINASE CDC5_MSD2"/>
    <property type="match status" value="1"/>
</dbReference>
<dbReference type="CDD" id="cd13994">
    <property type="entry name" value="STKc_HAL4_like"/>
    <property type="match status" value="1"/>
</dbReference>
<feature type="domain" description="Protein kinase" evidence="8">
    <location>
        <begin position="294"/>
        <end position="558"/>
    </location>
</feature>
<dbReference type="AlphaFoldDB" id="A0A1X2HMC8"/>
<feature type="region of interest" description="Disordered" evidence="7">
    <location>
        <begin position="587"/>
        <end position="613"/>
    </location>
</feature>
<protein>
    <submittedName>
        <fullName evidence="9">Kinase-like domain-containing protein</fullName>
    </submittedName>
</protein>